<dbReference type="EMBL" id="QGHC01000013">
    <property type="protein sequence ID" value="PWK83516.1"/>
    <property type="molecule type" value="Genomic_DNA"/>
</dbReference>
<dbReference type="AlphaFoldDB" id="A0A316HQH5"/>
<keyword evidence="1" id="KW-0812">Transmembrane</keyword>
<dbReference type="InterPro" id="IPR025489">
    <property type="entry name" value="DUF4381"/>
</dbReference>
<dbReference type="Proteomes" id="UP000245812">
    <property type="component" value="Unassembled WGS sequence"/>
</dbReference>
<dbReference type="RefSeq" id="WP_109724505.1">
    <property type="nucleotide sequence ID" value="NZ_MSZV01000102.1"/>
</dbReference>
<proteinExistence type="predicted"/>
<keyword evidence="1" id="KW-1133">Transmembrane helix</keyword>
<evidence type="ECO:0000313" key="3">
    <source>
        <dbReference type="Proteomes" id="UP000245812"/>
    </source>
</evidence>
<keyword evidence="3" id="KW-1185">Reference proteome</keyword>
<name>A0A316HQH5_9GAMM</name>
<gene>
    <name evidence="2" type="ORF">C7456_11349</name>
</gene>
<feature type="transmembrane region" description="Helical" evidence="1">
    <location>
        <begin position="32"/>
        <end position="52"/>
    </location>
</feature>
<evidence type="ECO:0000256" key="1">
    <source>
        <dbReference type="SAM" id="Phobius"/>
    </source>
</evidence>
<organism evidence="2 3">
    <name type="scientific">Fulvimonas soli</name>
    <dbReference type="NCBI Taxonomy" id="155197"/>
    <lineage>
        <taxon>Bacteria</taxon>
        <taxon>Pseudomonadati</taxon>
        <taxon>Pseudomonadota</taxon>
        <taxon>Gammaproteobacteria</taxon>
        <taxon>Lysobacterales</taxon>
        <taxon>Rhodanobacteraceae</taxon>
        <taxon>Fulvimonas</taxon>
    </lineage>
</organism>
<reference evidence="2 3" key="1">
    <citation type="submission" date="2018-05" db="EMBL/GenBank/DDBJ databases">
        <title>Genomic Encyclopedia of Type Strains, Phase IV (KMG-IV): sequencing the most valuable type-strain genomes for metagenomic binning, comparative biology and taxonomic classification.</title>
        <authorList>
            <person name="Goeker M."/>
        </authorList>
    </citation>
    <scope>NUCLEOTIDE SEQUENCE [LARGE SCALE GENOMIC DNA]</scope>
    <source>
        <strain evidence="2 3">DSM 14263</strain>
    </source>
</reference>
<keyword evidence="1" id="KW-0472">Membrane</keyword>
<evidence type="ECO:0000313" key="2">
    <source>
        <dbReference type="EMBL" id="PWK83516.1"/>
    </source>
</evidence>
<sequence>MSARLPAPAQAGPALRDIHLPPAPSWWPPAPGWWLLAALLLALAAIGLLAWCRRRRARIALRRVLAEVDALAARHAADADDGAFAAGLHQLLRRAARRLDARAASADGEAWRALLARVPVDAGTMAQLERLEQALYRPLPLDRDAALAAARRWLARALRQRVPRKAEPVAHA</sequence>
<dbReference type="Pfam" id="PF14316">
    <property type="entry name" value="DUF4381"/>
    <property type="match status" value="1"/>
</dbReference>
<comment type="caution">
    <text evidence="2">The sequence shown here is derived from an EMBL/GenBank/DDBJ whole genome shotgun (WGS) entry which is preliminary data.</text>
</comment>
<protein>
    <submittedName>
        <fullName evidence="2">Uncharacterized protein DUF4381</fullName>
    </submittedName>
</protein>
<accession>A0A316HQH5</accession>